<keyword evidence="3" id="KW-1185">Reference proteome</keyword>
<feature type="compositionally biased region" description="Polar residues" evidence="1">
    <location>
        <begin position="227"/>
        <end position="245"/>
    </location>
</feature>
<organism evidence="2 3">
    <name type="scientific">Pochonia chlamydosporia 170</name>
    <dbReference type="NCBI Taxonomy" id="1380566"/>
    <lineage>
        <taxon>Eukaryota</taxon>
        <taxon>Fungi</taxon>
        <taxon>Dikarya</taxon>
        <taxon>Ascomycota</taxon>
        <taxon>Pezizomycotina</taxon>
        <taxon>Sordariomycetes</taxon>
        <taxon>Hypocreomycetidae</taxon>
        <taxon>Hypocreales</taxon>
        <taxon>Clavicipitaceae</taxon>
        <taxon>Pochonia</taxon>
    </lineage>
</organism>
<dbReference type="KEGG" id="pchm:VFPPC_02055"/>
<gene>
    <name evidence="2" type="ORF">VFPPC_02055</name>
</gene>
<sequence>MTLSLLPFKYLVYDKVALIGWHCFPNAQQVACSFHPTKSHNYLGTLYTRQCDRLSGITPHLARTKTLWCSLLYSPIQSLIISPAHGLYECNTCGVQEKEKLVLVFLLPCPMTIVADSCHWVSIIFRVSTTGPEGLKRWCQENGVILPRYRLRFTKLKASVDGYAVAGRPTLGPSREPEADPTSKIDTIDAPSSTRPYRGGHVPIKGGKLTVLATKEADTKADGMSCHQRNVPSRNSLNPVGLSDNTPCNFHQPEFT</sequence>
<evidence type="ECO:0000256" key="1">
    <source>
        <dbReference type="SAM" id="MobiDB-lite"/>
    </source>
</evidence>
<feature type="compositionally biased region" description="Basic and acidic residues" evidence="1">
    <location>
        <begin position="175"/>
        <end position="187"/>
    </location>
</feature>
<evidence type="ECO:0000313" key="2">
    <source>
        <dbReference type="EMBL" id="OAQ61029.2"/>
    </source>
</evidence>
<dbReference type="EMBL" id="LSBJ02000001">
    <property type="protein sequence ID" value="OAQ61029.2"/>
    <property type="molecule type" value="Genomic_DNA"/>
</dbReference>
<feature type="region of interest" description="Disordered" evidence="1">
    <location>
        <begin position="220"/>
        <end position="245"/>
    </location>
</feature>
<reference evidence="2 3" key="1">
    <citation type="journal article" date="2016" name="PLoS Pathog.">
        <title>Biosynthesis of antibiotic leucinostatins in bio-control fungus Purpureocillium lilacinum and their inhibition on phytophthora revealed by genome mining.</title>
        <authorList>
            <person name="Wang G."/>
            <person name="Liu Z."/>
            <person name="Lin R."/>
            <person name="Li E."/>
            <person name="Mao Z."/>
            <person name="Ling J."/>
            <person name="Yang Y."/>
            <person name="Yin W.B."/>
            <person name="Xie B."/>
        </authorList>
    </citation>
    <scope>NUCLEOTIDE SEQUENCE [LARGE SCALE GENOMIC DNA]</scope>
    <source>
        <strain evidence="2">170</strain>
    </source>
</reference>
<dbReference type="Proteomes" id="UP000078397">
    <property type="component" value="Unassembled WGS sequence"/>
</dbReference>
<accession>A0A179F7E9</accession>
<evidence type="ECO:0000313" key="3">
    <source>
        <dbReference type="Proteomes" id="UP000078397"/>
    </source>
</evidence>
<comment type="caution">
    <text evidence="2">The sequence shown here is derived from an EMBL/GenBank/DDBJ whole genome shotgun (WGS) entry which is preliminary data.</text>
</comment>
<protein>
    <submittedName>
        <fullName evidence="2">Uncharacterized protein</fullName>
    </submittedName>
</protein>
<feature type="region of interest" description="Disordered" evidence="1">
    <location>
        <begin position="167"/>
        <end position="201"/>
    </location>
</feature>
<dbReference type="AlphaFoldDB" id="A0A179F7E9"/>
<proteinExistence type="predicted"/>
<name>A0A179F7E9_METCM</name>
<dbReference type="RefSeq" id="XP_022284111.1">
    <property type="nucleotide sequence ID" value="XM_022428262.1"/>
</dbReference>
<dbReference type="GeneID" id="28845765"/>